<organism evidence="2 3">
    <name type="scientific">Paenibacillus uliginis N3/975</name>
    <dbReference type="NCBI Taxonomy" id="1313296"/>
    <lineage>
        <taxon>Bacteria</taxon>
        <taxon>Bacillati</taxon>
        <taxon>Bacillota</taxon>
        <taxon>Bacilli</taxon>
        <taxon>Bacillales</taxon>
        <taxon>Paenibacillaceae</taxon>
        <taxon>Paenibacillus</taxon>
    </lineage>
</organism>
<dbReference type="InterPro" id="IPR036439">
    <property type="entry name" value="Dockerin_dom_sf"/>
</dbReference>
<dbReference type="PROSITE" id="PS00018">
    <property type="entry name" value="EF_HAND_1"/>
    <property type="match status" value="2"/>
</dbReference>
<dbReference type="PANTHER" id="PTHR40274:SF3">
    <property type="entry name" value="VIRGINIAMYCIN B LYASE"/>
    <property type="match status" value="1"/>
</dbReference>
<dbReference type="SUPFAM" id="SSF75011">
    <property type="entry name" value="3-carboxy-cis,cis-mucoante lactonizing enzyme"/>
    <property type="match status" value="1"/>
</dbReference>
<dbReference type="Proteomes" id="UP000192940">
    <property type="component" value="Chromosome I"/>
</dbReference>
<dbReference type="InterPro" id="IPR016134">
    <property type="entry name" value="Dockerin_dom"/>
</dbReference>
<dbReference type="PROSITE" id="PS51766">
    <property type="entry name" value="DOCKERIN"/>
    <property type="match status" value="1"/>
</dbReference>
<dbReference type="Pfam" id="PF00404">
    <property type="entry name" value="Dockerin_1"/>
    <property type="match status" value="1"/>
</dbReference>
<sequence>MKQNTNVREGDEMMYSLFRKSMLWCLSVLILISMFLSSSGRAEASNADTTFGQPVDLGSPIQQISIFDSAYNKVNGNDYMYTTVSGTPAVLNVINLSTYEIVDTLPLKGSAQAWVHKADKNGSVYVGSTSNILYRYDSSSGKIEELGAPIPGEGGIWSMTLDDDGNVYGGTFPGGKIFKYDVTQKQFINFGSAVEGQQYVRSMAFHNGSIYAGTGSTGHLIKMDPTSGAKEEIPLKPIPGVSEYPFVYNLDVAGDYLFAHLSGGSIKQLIVYDLVKKEWLDVVIDGFDGVKVSPELNGKVYLLKSQKLVSFDLTSHEVRDTGISQVMSMKNSGWIGSDIQNMKLASIQFNGIVTLMQPEQGVREELHPIVEGQSAPLHILEKGPDGNLYMSAYPSANGARYNPVTKSREMFTMNQAESMGAYRDKLYIGIYPSAQIHELTPDLPIKPNENPIYKFSIGEEQDRPYVFAAGDDKVFFGTVPLYGKLGGSLVTYEPASVTSVTYSVYRNVVEDQSIVGLAYRDGKVYGSTSIHGGLGIEPTATEAKMFVWDTVTDSKITEFTPDLSTALKNPVMISGLTFGPDGLLWAAADGIIFAVNPETLEIEKEASIYPEVQDYGKWNPIHLRWGQDGLLYTDLYGKITVLNISTMEVVYTGPKTNYMTIGDDGNIYYVEGTRLKMIPVNDSGTEQPGTKPSTDVNGDGKVNLLDLMMVAKHAGSPVSDTISYLDMNGDGMIDVADVGLIGLSMMEN</sequence>
<dbReference type="InterPro" id="IPR015943">
    <property type="entry name" value="WD40/YVTN_repeat-like_dom_sf"/>
</dbReference>
<dbReference type="GO" id="GO:0004553">
    <property type="term" value="F:hydrolase activity, hydrolyzing O-glycosyl compounds"/>
    <property type="evidence" value="ECO:0007669"/>
    <property type="project" value="InterPro"/>
</dbReference>
<dbReference type="PANTHER" id="PTHR40274">
    <property type="entry name" value="VIRGINIAMYCIN B LYASE"/>
    <property type="match status" value="1"/>
</dbReference>
<dbReference type="CDD" id="cd14256">
    <property type="entry name" value="Dockerin_I"/>
    <property type="match status" value="1"/>
</dbReference>
<dbReference type="InterPro" id="IPR051344">
    <property type="entry name" value="Vgb"/>
</dbReference>
<dbReference type="Gene3D" id="1.10.1330.10">
    <property type="entry name" value="Dockerin domain"/>
    <property type="match status" value="1"/>
</dbReference>
<evidence type="ECO:0000313" key="2">
    <source>
        <dbReference type="EMBL" id="SMF75930.1"/>
    </source>
</evidence>
<evidence type="ECO:0000313" key="3">
    <source>
        <dbReference type="Proteomes" id="UP000192940"/>
    </source>
</evidence>
<dbReference type="RefSeq" id="WP_208918225.1">
    <property type="nucleotide sequence ID" value="NZ_LT840184.1"/>
</dbReference>
<proteinExistence type="predicted"/>
<keyword evidence="3" id="KW-1185">Reference proteome</keyword>
<dbReference type="SUPFAM" id="SSF101898">
    <property type="entry name" value="NHL repeat"/>
    <property type="match status" value="1"/>
</dbReference>
<protein>
    <submittedName>
        <fullName evidence="2">Dockerin type I repeat-containing protein</fullName>
    </submittedName>
</protein>
<dbReference type="GO" id="GO:0000272">
    <property type="term" value="P:polysaccharide catabolic process"/>
    <property type="evidence" value="ECO:0007669"/>
    <property type="project" value="InterPro"/>
</dbReference>
<feature type="domain" description="Dockerin" evidence="1">
    <location>
        <begin position="689"/>
        <end position="748"/>
    </location>
</feature>
<dbReference type="Gene3D" id="2.130.10.10">
    <property type="entry name" value="YVTN repeat-like/Quinoprotein amine dehydrogenase"/>
    <property type="match status" value="1"/>
</dbReference>
<evidence type="ECO:0000259" key="1">
    <source>
        <dbReference type="PROSITE" id="PS51766"/>
    </source>
</evidence>
<gene>
    <name evidence="2" type="ORF">SAMN05661091_1257</name>
</gene>
<dbReference type="InterPro" id="IPR018247">
    <property type="entry name" value="EF_Hand_1_Ca_BS"/>
</dbReference>
<accession>A0A1X7GWQ6</accession>
<name>A0A1X7GWQ6_9BACL</name>
<dbReference type="SUPFAM" id="SSF63446">
    <property type="entry name" value="Type I dockerin domain"/>
    <property type="match status" value="1"/>
</dbReference>
<dbReference type="STRING" id="1313296.SAMN05661091_1257"/>
<dbReference type="AlphaFoldDB" id="A0A1X7GWQ6"/>
<reference evidence="2 3" key="1">
    <citation type="submission" date="2017-04" db="EMBL/GenBank/DDBJ databases">
        <authorList>
            <person name="Afonso C.L."/>
            <person name="Miller P.J."/>
            <person name="Scott M.A."/>
            <person name="Spackman E."/>
            <person name="Goraichik I."/>
            <person name="Dimitrov K.M."/>
            <person name="Suarez D.L."/>
            <person name="Swayne D.E."/>
        </authorList>
    </citation>
    <scope>NUCLEOTIDE SEQUENCE [LARGE SCALE GENOMIC DNA]</scope>
    <source>
        <strain evidence="2 3">N3/975</strain>
    </source>
</reference>
<dbReference type="EMBL" id="LT840184">
    <property type="protein sequence ID" value="SMF75930.1"/>
    <property type="molecule type" value="Genomic_DNA"/>
</dbReference>
<dbReference type="InterPro" id="IPR002105">
    <property type="entry name" value="Dockerin_1_rpt"/>
</dbReference>